<feature type="domain" description="25S rRNA (uridine-N(3))-methyltransferase BMT5-like" evidence="1">
    <location>
        <begin position="40"/>
        <end position="205"/>
    </location>
</feature>
<dbReference type="SUPFAM" id="SSF53335">
    <property type="entry name" value="S-adenosyl-L-methionine-dependent methyltransferases"/>
    <property type="match status" value="1"/>
</dbReference>
<name>A0ABC9G4T8_9POAL</name>
<dbReference type="Pfam" id="PF10354">
    <property type="entry name" value="BMT5-like"/>
    <property type="match status" value="1"/>
</dbReference>
<accession>A0ABC9G4T8</accession>
<dbReference type="EMBL" id="OZ075118">
    <property type="protein sequence ID" value="CAL5087776.1"/>
    <property type="molecule type" value="Genomic_DNA"/>
</dbReference>
<evidence type="ECO:0000313" key="2">
    <source>
        <dbReference type="EMBL" id="CAL5087776.1"/>
    </source>
</evidence>
<dbReference type="Gene3D" id="3.40.50.150">
    <property type="entry name" value="Vaccinia Virus protein VP39"/>
    <property type="match status" value="1"/>
</dbReference>
<sequence>MSTHGGCNAPLKVAGVETKPPAGDEGVKWVKHYSSAQSILIVGDGDFSFSLALAMAFGSGANLVATSLDSYFVLTIKYSKAESNIMELKRLGATVLHGVDVETMKLHTDLKNRQFDRIVFNFPHAGFKGSETKLHVIISHKELVAGFFSNARYLLRHRGEIHVSHKTGRPYDRWDLEHLASASSLVLTEKVGFHKEDYPGYNQKRGDGIKFDEPFNIYPCSTFKFQISEAGIGCTGSASKRMNEILELDLFIKLRI</sequence>
<reference evidence="2" key="1">
    <citation type="submission" date="2024-10" db="EMBL/GenBank/DDBJ databases">
        <authorList>
            <person name="Ryan C."/>
        </authorList>
    </citation>
    <scope>NUCLEOTIDE SEQUENCE [LARGE SCALE GENOMIC DNA]</scope>
</reference>
<dbReference type="FunFam" id="3.40.50.150:FF:000440">
    <property type="entry name" value="Os09g0479300 protein"/>
    <property type="match status" value="1"/>
</dbReference>
<evidence type="ECO:0000259" key="1">
    <source>
        <dbReference type="Pfam" id="PF10354"/>
    </source>
</evidence>
<protein>
    <recommendedName>
        <fullName evidence="1">25S rRNA (uridine-N(3))-methyltransferase BMT5-like domain-containing protein</fullName>
    </recommendedName>
</protein>
<dbReference type="InterPro" id="IPR019446">
    <property type="entry name" value="BMT5-like"/>
</dbReference>
<proteinExistence type="predicted"/>
<dbReference type="PANTHER" id="PTHR11538:SF26">
    <property type="entry name" value="FERREDOXIN-FOLD ANTICODON-BINDING DOMAIN-CONTAINING PROTEIN 1"/>
    <property type="match status" value="1"/>
</dbReference>
<gene>
    <name evidence="2" type="ORF">URODEC1_LOCUS112401</name>
</gene>
<dbReference type="AlphaFoldDB" id="A0ABC9G4T8"/>
<dbReference type="PANTHER" id="PTHR11538">
    <property type="entry name" value="PHENYLALANYL-TRNA SYNTHETASE"/>
    <property type="match status" value="1"/>
</dbReference>
<dbReference type="Proteomes" id="UP001497457">
    <property type="component" value="Chromosome 8b"/>
</dbReference>
<keyword evidence="3" id="KW-1185">Reference proteome</keyword>
<organism evidence="2 3">
    <name type="scientific">Urochloa decumbens</name>
    <dbReference type="NCBI Taxonomy" id="240449"/>
    <lineage>
        <taxon>Eukaryota</taxon>
        <taxon>Viridiplantae</taxon>
        <taxon>Streptophyta</taxon>
        <taxon>Embryophyta</taxon>
        <taxon>Tracheophyta</taxon>
        <taxon>Spermatophyta</taxon>
        <taxon>Magnoliopsida</taxon>
        <taxon>Liliopsida</taxon>
        <taxon>Poales</taxon>
        <taxon>Poaceae</taxon>
        <taxon>PACMAD clade</taxon>
        <taxon>Panicoideae</taxon>
        <taxon>Panicodae</taxon>
        <taxon>Paniceae</taxon>
        <taxon>Melinidinae</taxon>
        <taxon>Urochloa</taxon>
    </lineage>
</organism>
<evidence type="ECO:0000313" key="3">
    <source>
        <dbReference type="Proteomes" id="UP001497457"/>
    </source>
</evidence>
<dbReference type="InterPro" id="IPR029063">
    <property type="entry name" value="SAM-dependent_MTases_sf"/>
</dbReference>